<feature type="domain" description="PPIase cyclophilin-type" evidence="10">
    <location>
        <begin position="50"/>
        <end position="207"/>
    </location>
</feature>
<dbReference type="Pfam" id="PF00160">
    <property type="entry name" value="Pro_isomerase"/>
    <property type="match status" value="1"/>
</dbReference>
<keyword evidence="7 8" id="KW-0413">Isomerase</keyword>
<dbReference type="GO" id="GO:0005737">
    <property type="term" value="C:cytoplasm"/>
    <property type="evidence" value="ECO:0007669"/>
    <property type="project" value="UniProtKB-SubCell"/>
</dbReference>
<comment type="similarity">
    <text evidence="4 8">Belongs to the cyclophilin-type PPIase family.</text>
</comment>
<comment type="function">
    <text evidence="2 8">PPIases accelerate the folding of proteins. It catalyzes the cis-trans isomerization of proline imidic peptide bonds in oligopeptides.</text>
</comment>
<dbReference type="Gene3D" id="2.40.100.10">
    <property type="entry name" value="Cyclophilin-like"/>
    <property type="match status" value="1"/>
</dbReference>
<dbReference type="Proteomes" id="UP000295281">
    <property type="component" value="Unassembled WGS sequence"/>
</dbReference>
<dbReference type="PANTHER" id="PTHR45625">
    <property type="entry name" value="PEPTIDYL-PROLYL CIS-TRANS ISOMERASE-RELATED"/>
    <property type="match status" value="1"/>
</dbReference>
<evidence type="ECO:0000256" key="2">
    <source>
        <dbReference type="ARBA" id="ARBA00002388"/>
    </source>
</evidence>
<evidence type="ECO:0000256" key="6">
    <source>
        <dbReference type="ARBA" id="ARBA00023110"/>
    </source>
</evidence>
<comment type="caution">
    <text evidence="11">The sequence shown here is derived from an EMBL/GenBank/DDBJ whole genome shotgun (WGS) entry which is preliminary data.</text>
</comment>
<dbReference type="OrthoDB" id="9807797at2"/>
<dbReference type="PROSITE" id="PS00170">
    <property type="entry name" value="CSA_PPIASE_1"/>
    <property type="match status" value="1"/>
</dbReference>
<protein>
    <recommendedName>
        <fullName evidence="8">Peptidyl-prolyl cis-trans isomerase</fullName>
        <shortName evidence="8">PPIase</shortName>
        <ecNumber evidence="8">5.2.1.8</ecNumber>
    </recommendedName>
</protein>
<organism evidence="11 12">
    <name type="scientific">Actinorugispora endophytica</name>
    <dbReference type="NCBI Taxonomy" id="1605990"/>
    <lineage>
        <taxon>Bacteria</taxon>
        <taxon>Bacillati</taxon>
        <taxon>Actinomycetota</taxon>
        <taxon>Actinomycetes</taxon>
        <taxon>Streptosporangiales</taxon>
        <taxon>Nocardiopsidaceae</taxon>
        <taxon>Actinorugispora</taxon>
    </lineage>
</organism>
<dbReference type="GO" id="GO:0006457">
    <property type="term" value="P:protein folding"/>
    <property type="evidence" value="ECO:0007669"/>
    <property type="project" value="InterPro"/>
</dbReference>
<comment type="catalytic activity">
    <reaction evidence="1 8">
        <text>[protein]-peptidylproline (omega=180) = [protein]-peptidylproline (omega=0)</text>
        <dbReference type="Rhea" id="RHEA:16237"/>
        <dbReference type="Rhea" id="RHEA-COMP:10747"/>
        <dbReference type="Rhea" id="RHEA-COMP:10748"/>
        <dbReference type="ChEBI" id="CHEBI:83833"/>
        <dbReference type="ChEBI" id="CHEBI:83834"/>
        <dbReference type="EC" id="5.2.1.8"/>
    </reaction>
</comment>
<evidence type="ECO:0000313" key="11">
    <source>
        <dbReference type="EMBL" id="TDQ53099.1"/>
    </source>
</evidence>
<dbReference type="PROSITE" id="PS50072">
    <property type="entry name" value="CSA_PPIASE_2"/>
    <property type="match status" value="1"/>
</dbReference>
<dbReference type="InterPro" id="IPR029000">
    <property type="entry name" value="Cyclophilin-like_dom_sf"/>
</dbReference>
<evidence type="ECO:0000313" key="12">
    <source>
        <dbReference type="Proteomes" id="UP000295281"/>
    </source>
</evidence>
<keyword evidence="5" id="KW-0963">Cytoplasm</keyword>
<dbReference type="PANTHER" id="PTHR45625:SF4">
    <property type="entry name" value="PEPTIDYLPROLYL ISOMERASE DOMAIN AND WD REPEAT-CONTAINING PROTEIN 1"/>
    <property type="match status" value="1"/>
</dbReference>
<proteinExistence type="inferred from homology"/>
<dbReference type="AlphaFoldDB" id="A0A4R6V4E7"/>
<evidence type="ECO:0000256" key="3">
    <source>
        <dbReference type="ARBA" id="ARBA00004496"/>
    </source>
</evidence>
<dbReference type="InterPro" id="IPR044666">
    <property type="entry name" value="Cyclophilin_A-like"/>
</dbReference>
<evidence type="ECO:0000256" key="7">
    <source>
        <dbReference type="ARBA" id="ARBA00023235"/>
    </source>
</evidence>
<dbReference type="CDD" id="cd00317">
    <property type="entry name" value="cyclophilin"/>
    <property type="match status" value="1"/>
</dbReference>
<gene>
    <name evidence="11" type="ORF">EV190_105221</name>
</gene>
<evidence type="ECO:0000256" key="8">
    <source>
        <dbReference type="RuleBase" id="RU363019"/>
    </source>
</evidence>
<feature type="region of interest" description="Disordered" evidence="9">
    <location>
        <begin position="25"/>
        <end position="48"/>
    </location>
</feature>
<dbReference type="FunFam" id="2.40.100.10:FF:000028">
    <property type="entry name" value="Peptidyl-prolyl cis-trans isomerase"/>
    <property type="match status" value="1"/>
</dbReference>
<dbReference type="GO" id="GO:0003755">
    <property type="term" value="F:peptidyl-prolyl cis-trans isomerase activity"/>
    <property type="evidence" value="ECO:0007669"/>
    <property type="project" value="UniProtKB-UniRule"/>
</dbReference>
<dbReference type="RefSeq" id="WP_133741194.1">
    <property type="nucleotide sequence ID" value="NZ_SNYN01000005.1"/>
</dbReference>
<feature type="compositionally biased region" description="Polar residues" evidence="9">
    <location>
        <begin position="25"/>
        <end position="37"/>
    </location>
</feature>
<dbReference type="EMBL" id="SNYN01000005">
    <property type="protein sequence ID" value="TDQ53099.1"/>
    <property type="molecule type" value="Genomic_DNA"/>
</dbReference>
<evidence type="ECO:0000256" key="4">
    <source>
        <dbReference type="ARBA" id="ARBA00007365"/>
    </source>
</evidence>
<comment type="subcellular location">
    <subcellularLocation>
        <location evidence="3">Cytoplasm</location>
    </subcellularLocation>
</comment>
<feature type="signal peptide" evidence="8">
    <location>
        <begin position="1"/>
        <end position="19"/>
    </location>
</feature>
<dbReference type="PRINTS" id="PR00153">
    <property type="entry name" value="CSAPPISMRASE"/>
</dbReference>
<dbReference type="SUPFAM" id="SSF50891">
    <property type="entry name" value="Cyclophilin-like"/>
    <property type="match status" value="1"/>
</dbReference>
<sequence length="212" mass="21844">MNRFATTAAAGLLSTVLLAATACQSQDAPPPQTSGGSSVPVPDVTGATLHTSEGDIEVVLFPEQAPETVANFVGLAEGGKATNPETGSDRFYDGTVFHRVIPDFMIQGGDPLGTGMGGPGYSFPDEIDPGLTFDEPGRLAMANSGPDTNGSQFFITSAPTPHLDGLHTVFGEVADQSGHDVVAAISAIPTDSSDRPSHDVVLESITVHHSED</sequence>
<evidence type="ECO:0000256" key="5">
    <source>
        <dbReference type="ARBA" id="ARBA00022490"/>
    </source>
</evidence>
<evidence type="ECO:0000259" key="10">
    <source>
        <dbReference type="PROSITE" id="PS50072"/>
    </source>
</evidence>
<feature type="chain" id="PRO_5039764192" description="Peptidyl-prolyl cis-trans isomerase" evidence="8">
    <location>
        <begin position="20"/>
        <end position="212"/>
    </location>
</feature>
<keyword evidence="8" id="KW-0732">Signal</keyword>
<dbReference type="InterPro" id="IPR002130">
    <property type="entry name" value="Cyclophilin-type_PPIase_dom"/>
</dbReference>
<evidence type="ECO:0000256" key="1">
    <source>
        <dbReference type="ARBA" id="ARBA00000971"/>
    </source>
</evidence>
<keyword evidence="12" id="KW-1185">Reference proteome</keyword>
<dbReference type="EC" id="5.2.1.8" evidence="8"/>
<dbReference type="InterPro" id="IPR020892">
    <property type="entry name" value="Cyclophilin-type_PPIase_CS"/>
</dbReference>
<reference evidence="11 12" key="1">
    <citation type="submission" date="2019-03" db="EMBL/GenBank/DDBJ databases">
        <title>Genomic Encyclopedia of Type Strains, Phase IV (KMG-IV): sequencing the most valuable type-strain genomes for metagenomic binning, comparative biology and taxonomic classification.</title>
        <authorList>
            <person name="Goeker M."/>
        </authorList>
    </citation>
    <scope>NUCLEOTIDE SEQUENCE [LARGE SCALE GENOMIC DNA]</scope>
    <source>
        <strain evidence="11 12">DSM 46770</strain>
    </source>
</reference>
<keyword evidence="6 8" id="KW-0697">Rotamase</keyword>
<accession>A0A4R6V4E7</accession>
<dbReference type="PROSITE" id="PS51257">
    <property type="entry name" value="PROKAR_LIPOPROTEIN"/>
    <property type="match status" value="1"/>
</dbReference>
<evidence type="ECO:0000256" key="9">
    <source>
        <dbReference type="SAM" id="MobiDB-lite"/>
    </source>
</evidence>
<name>A0A4R6V4E7_9ACTN</name>